<reference evidence="1 2" key="1">
    <citation type="submission" date="2019-02" db="EMBL/GenBank/DDBJ databases">
        <title>Draft genome sequences of novel Actinobacteria.</title>
        <authorList>
            <person name="Sahin N."/>
            <person name="Ay H."/>
            <person name="Saygin H."/>
        </authorList>
    </citation>
    <scope>NUCLEOTIDE SEQUENCE [LARGE SCALE GENOMIC DNA]</scope>
    <source>
        <strain evidence="1 2">8K307</strain>
    </source>
</reference>
<accession>A0A4V2YTA7</accession>
<dbReference type="AlphaFoldDB" id="A0A4V2YTA7"/>
<sequence length="189" mass="20296">MAASVARMWWSCVTSPAYGSGCGAMDLYSELRFDADPAAVFAMLTDEAYIGKKTMAANAIRHEVTVRRDGDRVTIDLLRVMPPDVPDFVRRFVGETINIKQKDTWGPAAADGSREGSIALEMSGAPVKATGTMTLSRNGGTSTVLTIKGLLKASVPLVGGKIEQALHQGLTEAAKIEERVGRDWLAGRR</sequence>
<dbReference type="EMBL" id="SMLB01000001">
    <property type="protein sequence ID" value="TDD73047.1"/>
    <property type="molecule type" value="Genomic_DNA"/>
</dbReference>
<comment type="caution">
    <text evidence="1">The sequence shown here is derived from an EMBL/GenBank/DDBJ whole genome shotgun (WGS) entry which is preliminary data.</text>
</comment>
<dbReference type="Proteomes" id="UP000295217">
    <property type="component" value="Unassembled WGS sequence"/>
</dbReference>
<name>A0A4V2YTA7_9ACTN</name>
<organism evidence="1 2">
    <name type="scientific">Jiangella aurantiaca</name>
    <dbReference type="NCBI Taxonomy" id="2530373"/>
    <lineage>
        <taxon>Bacteria</taxon>
        <taxon>Bacillati</taxon>
        <taxon>Actinomycetota</taxon>
        <taxon>Actinomycetes</taxon>
        <taxon>Jiangellales</taxon>
        <taxon>Jiangellaceae</taxon>
        <taxon>Jiangella</taxon>
    </lineage>
</organism>
<proteinExistence type="predicted"/>
<dbReference type="Pfam" id="PF10698">
    <property type="entry name" value="DUF2505"/>
    <property type="match status" value="1"/>
</dbReference>
<protein>
    <submittedName>
        <fullName evidence="1">DUF2505 domain-containing protein</fullName>
    </submittedName>
</protein>
<evidence type="ECO:0000313" key="1">
    <source>
        <dbReference type="EMBL" id="TDD73047.1"/>
    </source>
</evidence>
<dbReference type="OrthoDB" id="3266819at2"/>
<evidence type="ECO:0000313" key="2">
    <source>
        <dbReference type="Proteomes" id="UP000295217"/>
    </source>
</evidence>
<gene>
    <name evidence="1" type="ORF">E1262_00735</name>
</gene>
<keyword evidence="2" id="KW-1185">Reference proteome</keyword>
<dbReference type="InterPro" id="IPR019639">
    <property type="entry name" value="DUF2505"/>
</dbReference>